<organism evidence="2">
    <name type="scientific">Cacopsylla melanoneura</name>
    <dbReference type="NCBI Taxonomy" id="428564"/>
    <lineage>
        <taxon>Eukaryota</taxon>
        <taxon>Metazoa</taxon>
        <taxon>Ecdysozoa</taxon>
        <taxon>Arthropoda</taxon>
        <taxon>Hexapoda</taxon>
        <taxon>Insecta</taxon>
        <taxon>Pterygota</taxon>
        <taxon>Neoptera</taxon>
        <taxon>Paraneoptera</taxon>
        <taxon>Hemiptera</taxon>
        <taxon>Sternorrhyncha</taxon>
        <taxon>Psylloidea</taxon>
        <taxon>Psyllidae</taxon>
        <taxon>Psyllinae</taxon>
        <taxon>Cacopsylla</taxon>
    </lineage>
</organism>
<feature type="compositionally biased region" description="Polar residues" evidence="1">
    <location>
        <begin position="144"/>
        <end position="163"/>
    </location>
</feature>
<accession>A0A8D9A7X1</accession>
<feature type="compositionally biased region" description="Low complexity" evidence="1">
    <location>
        <begin position="130"/>
        <end position="143"/>
    </location>
</feature>
<dbReference type="EMBL" id="HBUF01557495">
    <property type="protein sequence ID" value="CAG6760745.1"/>
    <property type="molecule type" value="Transcribed_RNA"/>
</dbReference>
<dbReference type="AlphaFoldDB" id="A0A8D9A7X1"/>
<dbReference type="PANTHER" id="PTHR21678:SF7">
    <property type="entry name" value="COILED-COIL DOMAIN-CONTAINING PROTEIN R3HCC1L"/>
    <property type="match status" value="1"/>
</dbReference>
<feature type="compositionally biased region" description="Polar residues" evidence="1">
    <location>
        <begin position="96"/>
        <end position="111"/>
    </location>
</feature>
<proteinExistence type="predicted"/>
<reference evidence="2" key="1">
    <citation type="submission" date="2021-05" db="EMBL/GenBank/DDBJ databases">
        <authorList>
            <person name="Alioto T."/>
            <person name="Alioto T."/>
            <person name="Gomez Garrido J."/>
        </authorList>
    </citation>
    <scope>NUCLEOTIDE SEQUENCE</scope>
</reference>
<dbReference type="InterPro" id="IPR012677">
    <property type="entry name" value="Nucleotide-bd_a/b_plait_sf"/>
</dbReference>
<protein>
    <submittedName>
        <fullName evidence="2">Coiled-coil domain-containing protein R3HCC1L</fullName>
    </submittedName>
</protein>
<feature type="region of interest" description="Disordered" evidence="1">
    <location>
        <begin position="521"/>
        <end position="614"/>
    </location>
</feature>
<feature type="compositionally biased region" description="Low complexity" evidence="1">
    <location>
        <begin position="578"/>
        <end position="612"/>
    </location>
</feature>
<feature type="compositionally biased region" description="Low complexity" evidence="1">
    <location>
        <begin position="82"/>
        <end position="95"/>
    </location>
</feature>
<evidence type="ECO:0000256" key="1">
    <source>
        <dbReference type="SAM" id="MobiDB-lite"/>
    </source>
</evidence>
<feature type="compositionally biased region" description="Polar residues" evidence="1">
    <location>
        <begin position="524"/>
        <end position="545"/>
    </location>
</feature>
<dbReference type="PANTHER" id="PTHR21678">
    <property type="entry name" value="GROWTH INHIBITION AND DIFFERENTIATION RELATED PROTEIN 88"/>
    <property type="match status" value="1"/>
</dbReference>
<name>A0A8D9A7X1_9HEMI</name>
<dbReference type="Gene3D" id="3.30.70.330">
    <property type="match status" value="1"/>
</dbReference>
<feature type="region of interest" description="Disordered" evidence="1">
    <location>
        <begin position="787"/>
        <end position="815"/>
    </location>
</feature>
<evidence type="ECO:0000313" key="2">
    <source>
        <dbReference type="EMBL" id="CAG6760745.1"/>
    </source>
</evidence>
<feature type="compositionally biased region" description="Polar residues" evidence="1">
    <location>
        <begin position="565"/>
        <end position="575"/>
    </location>
</feature>
<feature type="compositionally biased region" description="Basic and acidic residues" evidence="1">
    <location>
        <begin position="164"/>
        <end position="180"/>
    </location>
</feature>
<feature type="region of interest" description="Disordered" evidence="1">
    <location>
        <begin position="12"/>
        <end position="34"/>
    </location>
</feature>
<sequence>MNIYTPPHLRRINGMVNSGVGEGNSSGSEGLERRCLTSSENLERKCKTEPATSKISRARRPDLKVYVPRALRTSLPASAVASQTNSQNSTNCSQSAETSPRNTSATSQVRSNDARNMDTVPTQSKGCHAQQSDQSSDQDSQSSENNETPATAIHTNIPSISHTHFSENEQTRSESKEPVENSRNSFIELVTEDSQELGAEQNETLKILKLPQESAPHHADTSDTLKILNLPQESAPHHADTTDTLKDKYSSEHSATQTCNTSEINAQCTNMTAGDVDMEVDEIKQVSGPSPVDMDTSDMIELEQSNNKITCSDKNINTCKDNGVELQEDIDVPHNEHTQLVTVSVSESMNCDSCVNGDDNCNKMESNVPERPENTDELANKNCTQVSGNEACALNTSDIDNEVPNKVRVVETYSNDSDCSVITRLVSDSTSGEIVPVTDTMSNGNKNGETLLRIIAGCQTSNLQPISNSKCAFSSAEPMLSEETKSVASLSNQTFNTTESIPQPASERIKSDFFASEPDCETSAPCSSAVNVTSESLPAKSNSEICPSKTASEELEAAKSSLETTKSSLEVTKPSSEGVPPSTSSTPATRTTGSTTTTPVGKSTGSTDGKSSPVNLSLDDCDWDTLYDDDGDCLVPDIMNEVMSKMGKVSVQSPTEEYSNFQSTEERTCDGENILEIYGFSSSFTNRDLMDVFAAYQRTYFHLKWVDDTHALGVFSSPLVADEVLNTNLPNVKTRPLKEATLLSKAKAKTLNLIATPLPRPKTCLSSARRLVSGALGIRVQVSETKREEERQMLRDAREKKRQEAKQRQEIWDKD</sequence>
<feature type="compositionally biased region" description="Low complexity" evidence="1">
    <location>
        <begin position="16"/>
        <end position="29"/>
    </location>
</feature>
<dbReference type="InterPro" id="IPR039884">
    <property type="entry name" value="R3HC1/R3HCL"/>
</dbReference>
<feature type="region of interest" description="Disordered" evidence="1">
    <location>
        <begin position="77"/>
        <end position="182"/>
    </location>
</feature>